<dbReference type="CDD" id="cd04186">
    <property type="entry name" value="GT_2_like_c"/>
    <property type="match status" value="1"/>
</dbReference>
<dbReference type="RefSeq" id="WP_107213068.1">
    <property type="nucleotide sequence ID" value="NZ_KZ686268.1"/>
</dbReference>
<dbReference type="InterPro" id="IPR029044">
    <property type="entry name" value="Nucleotide-diphossugar_trans"/>
</dbReference>
<dbReference type="InterPro" id="IPR001173">
    <property type="entry name" value="Glyco_trans_2-like"/>
</dbReference>
<proteinExistence type="predicted"/>
<dbReference type="AlphaFoldDB" id="A0A2T3HR31"/>
<name>A0A2T3HR31_9SPHI</name>
<evidence type="ECO:0000256" key="1">
    <source>
        <dbReference type="SAM" id="Phobius"/>
    </source>
</evidence>
<dbReference type="SUPFAM" id="SSF53756">
    <property type="entry name" value="UDP-Glycosyltransferase/glycogen phosphorylase"/>
    <property type="match status" value="1"/>
</dbReference>
<dbReference type="Gene3D" id="3.90.550.10">
    <property type="entry name" value="Spore Coat Polysaccharide Biosynthesis Protein SpsA, Chain A"/>
    <property type="match status" value="1"/>
</dbReference>
<evidence type="ECO:0000313" key="4">
    <source>
        <dbReference type="Proteomes" id="UP000240912"/>
    </source>
</evidence>
<keyword evidence="1" id="KW-0472">Membrane</keyword>
<accession>A0A2T3HR31</accession>
<evidence type="ECO:0000313" key="3">
    <source>
        <dbReference type="EMBL" id="PST84876.1"/>
    </source>
</evidence>
<dbReference type="Pfam" id="PF13692">
    <property type="entry name" value="Glyco_trans_1_4"/>
    <property type="match status" value="1"/>
</dbReference>
<keyword evidence="4" id="KW-1185">Reference proteome</keyword>
<keyword evidence="3" id="KW-0808">Transferase</keyword>
<keyword evidence="1" id="KW-1133">Transmembrane helix</keyword>
<dbReference type="SUPFAM" id="SSF53448">
    <property type="entry name" value="Nucleotide-diphospho-sugar transferases"/>
    <property type="match status" value="1"/>
</dbReference>
<comment type="caution">
    <text evidence="3">The sequence shown here is derived from an EMBL/GenBank/DDBJ whole genome shotgun (WGS) entry which is preliminary data.</text>
</comment>
<feature type="domain" description="Glycosyltransferase 2-like" evidence="2">
    <location>
        <begin position="135"/>
        <end position="305"/>
    </location>
</feature>
<dbReference type="EMBL" id="PYLS01000001">
    <property type="protein sequence ID" value="PST84876.1"/>
    <property type="molecule type" value="Genomic_DNA"/>
</dbReference>
<feature type="transmembrane region" description="Helical" evidence="1">
    <location>
        <begin position="43"/>
        <end position="59"/>
    </location>
</feature>
<dbReference type="OrthoDB" id="9807209at2"/>
<dbReference type="GO" id="GO:0016740">
    <property type="term" value="F:transferase activity"/>
    <property type="evidence" value="ECO:0007669"/>
    <property type="project" value="UniProtKB-KW"/>
</dbReference>
<gene>
    <name evidence="3" type="ORF">C7T94_01765</name>
</gene>
<organism evidence="3 4">
    <name type="scientific">Pedobacter yulinensis</name>
    <dbReference type="NCBI Taxonomy" id="2126353"/>
    <lineage>
        <taxon>Bacteria</taxon>
        <taxon>Pseudomonadati</taxon>
        <taxon>Bacteroidota</taxon>
        <taxon>Sphingobacteriia</taxon>
        <taxon>Sphingobacteriales</taxon>
        <taxon>Sphingobacteriaceae</taxon>
        <taxon>Pedobacter</taxon>
    </lineage>
</organism>
<sequence>MSKNKITRWIDRNNDRVCLTVSRKYYRKLEAGAGSWYFLHPKFYVFYLLRLLLVCLNFFRFNRSLYRPYAEAWREPVNALKNRGRPSWSDRIQTTAATFCGLRYFIEPAFRPGFYEERIPLSELSFETEADVKVSIVIPVFNQVYFTLNCLRSLRLHLPAGIAAEIIVVDDCSTDDTAAQLQQIAGIRYIRNDENSGFIQSCRRGIAQSRGFYIALLNNDTLVQPGWLENLVGALENDETAGAAGSKLIYPYGLLQEAGCVLFNNGRSVNYGRHDDYRVSKYNFRRPVDYISGASLLFRRSDYEKLGGLDTSYTPAYYEDTDFCLAVQHVLGKKVIYQPDSCLVHFEGISSGKVSKKGNVKSFQEINKKRFLNKWSAELAGYPTSGKDVRLAAERHMPGRKLVFIDSYLPRFDRESGSYRVWQLLNMMQELQLKIVFVPGNGQPEAPYYKMLCDAGIEVLLRYRGKRHFYAQVKAACKAAAWVWACRPELNRRFSFVRNGRPELQWIYDTVDLHYVRMEREGVLHQNAKVLKQADKYKELELKLARAADVTVCITATEQQVLQQQGISNTTVIPNIHLVRHENGLPFQQRAGLLFIGSYDHTPNRDAAKWLVKEIMPLVWRSEPDVTLTLLGNNPTAEIRSLAEARVVVPGYIADISAYFQQSRVFVAPLRYGAGMKGKIGQSLEYALPIVSTSIGVEGMNLEAEQQVLVANDAQEFAERILELYRSEALWQRIHDNAIGAMRPFTPAVVKSQLRAILNPVSSPEHE</sequence>
<dbReference type="PANTHER" id="PTHR43179">
    <property type="entry name" value="RHAMNOSYLTRANSFERASE WBBL"/>
    <property type="match status" value="1"/>
</dbReference>
<dbReference type="Pfam" id="PF00535">
    <property type="entry name" value="Glycos_transf_2"/>
    <property type="match status" value="1"/>
</dbReference>
<dbReference type="Proteomes" id="UP000240912">
    <property type="component" value="Unassembled WGS sequence"/>
</dbReference>
<keyword evidence="1" id="KW-0812">Transmembrane</keyword>
<evidence type="ECO:0000259" key="2">
    <source>
        <dbReference type="Pfam" id="PF00535"/>
    </source>
</evidence>
<reference evidence="3 4" key="1">
    <citation type="submission" date="2018-03" db="EMBL/GenBank/DDBJ databases">
        <authorList>
            <person name="Keele B.F."/>
        </authorList>
    </citation>
    <scope>NUCLEOTIDE SEQUENCE [LARGE SCALE GENOMIC DNA]</scope>
    <source>
        <strain evidence="3 4">YL28-9</strain>
    </source>
</reference>
<dbReference type="Gene3D" id="3.40.50.2000">
    <property type="entry name" value="Glycogen Phosphorylase B"/>
    <property type="match status" value="1"/>
</dbReference>
<protein>
    <submittedName>
        <fullName evidence="3">Glycosyl transferase</fullName>
    </submittedName>
</protein>
<dbReference type="PANTHER" id="PTHR43179:SF7">
    <property type="entry name" value="RHAMNOSYLTRANSFERASE WBBL"/>
    <property type="match status" value="1"/>
</dbReference>